<evidence type="ECO:0000313" key="4">
    <source>
        <dbReference type="Proteomes" id="UP000308382"/>
    </source>
</evidence>
<comment type="caution">
    <text evidence="3">The sequence shown here is derived from an EMBL/GenBank/DDBJ whole genome shotgun (WGS) entry which is preliminary data.</text>
</comment>
<feature type="transmembrane region" description="Helical" evidence="1">
    <location>
        <begin position="44"/>
        <end position="61"/>
    </location>
</feature>
<dbReference type="PANTHER" id="PTHR28008">
    <property type="entry name" value="DOMAIN PROTEIN, PUTATIVE (AFU_ORTHOLOGUE AFUA_3G10980)-RELATED"/>
    <property type="match status" value="1"/>
</dbReference>
<keyword evidence="1" id="KW-1133">Transmembrane helix</keyword>
<evidence type="ECO:0000313" key="3">
    <source>
        <dbReference type="EMBL" id="TLF44234.1"/>
    </source>
</evidence>
<dbReference type="EMBL" id="VBUK01000007">
    <property type="protein sequence ID" value="TLF44234.1"/>
    <property type="molecule type" value="Genomic_DNA"/>
</dbReference>
<feature type="transmembrane region" description="Helical" evidence="1">
    <location>
        <begin position="73"/>
        <end position="95"/>
    </location>
</feature>
<feature type="transmembrane region" description="Helical" evidence="1">
    <location>
        <begin position="107"/>
        <end position="126"/>
    </location>
</feature>
<dbReference type="OrthoDB" id="5472246at2"/>
<dbReference type="Pfam" id="PF04892">
    <property type="entry name" value="VanZ"/>
    <property type="match status" value="1"/>
</dbReference>
<keyword evidence="1" id="KW-0812">Transmembrane</keyword>
<dbReference type="PANTHER" id="PTHR28008:SF1">
    <property type="entry name" value="DOMAIN PROTEIN, PUTATIVE (AFU_ORTHOLOGUE AFUA_3G10980)-RELATED"/>
    <property type="match status" value="1"/>
</dbReference>
<feature type="transmembrane region" description="Helical" evidence="1">
    <location>
        <begin position="5"/>
        <end position="24"/>
    </location>
</feature>
<name>A0A5R8M3R7_9FLAO</name>
<dbReference type="NCBIfam" id="NF037970">
    <property type="entry name" value="vanZ_1"/>
    <property type="match status" value="1"/>
</dbReference>
<organism evidence="3 4">
    <name type="scientific">Maribacter aurantiacus</name>
    <dbReference type="NCBI Taxonomy" id="1882343"/>
    <lineage>
        <taxon>Bacteria</taxon>
        <taxon>Pseudomonadati</taxon>
        <taxon>Bacteroidota</taxon>
        <taxon>Flavobacteriia</taxon>
        <taxon>Flavobacteriales</taxon>
        <taxon>Flavobacteriaceae</taxon>
        <taxon>Maribacter</taxon>
    </lineage>
</organism>
<dbReference type="AlphaFoldDB" id="A0A5R8M3R7"/>
<proteinExistence type="predicted"/>
<dbReference type="Proteomes" id="UP000308382">
    <property type="component" value="Unassembled WGS sequence"/>
</dbReference>
<keyword evidence="4" id="KW-1185">Reference proteome</keyword>
<sequence length="132" mass="15141">MLKKLFYKVLFISWMVFVTFSSLFSFEGMKMGSFALRIPHLDKLVHFVFYLVMFLTAFFAVKDQFLPKLKLWTVLWGVLSFTIIYGMIIEVLQYTLTVNRQGDIMDALANSMGAIVGLMLTKGLIYKGGSLK</sequence>
<evidence type="ECO:0000256" key="1">
    <source>
        <dbReference type="SAM" id="Phobius"/>
    </source>
</evidence>
<protein>
    <submittedName>
        <fullName evidence="3">VanZ family protein</fullName>
    </submittedName>
</protein>
<gene>
    <name evidence="3" type="ORF">FEK29_12430</name>
</gene>
<feature type="domain" description="VanZ-like" evidence="2">
    <location>
        <begin position="17"/>
        <end position="122"/>
    </location>
</feature>
<reference evidence="3 4" key="1">
    <citation type="journal article" date="2017" name="Int. J. Syst. Evol. Microbiol.">
        <title>Maripseudobacter aurantiacus gen. nov., sp. nov., a novel member of the family Flavobacteriaceae isolated from a sedimentation basin.</title>
        <authorList>
            <person name="Chen C."/>
            <person name="Su Y."/>
            <person name="Tao T."/>
            <person name="Fu G."/>
            <person name="Zhang C."/>
            <person name="Sun C."/>
            <person name="Zhang X."/>
            <person name="Wu M."/>
        </authorList>
    </citation>
    <scope>NUCLEOTIDE SEQUENCE [LARGE SCALE GENOMIC DNA]</scope>
    <source>
        <strain evidence="4">CDA4</strain>
    </source>
</reference>
<accession>A0A5R8M3R7</accession>
<keyword evidence="1" id="KW-0472">Membrane</keyword>
<dbReference type="InterPro" id="IPR006976">
    <property type="entry name" value="VanZ-like"/>
</dbReference>
<evidence type="ECO:0000259" key="2">
    <source>
        <dbReference type="Pfam" id="PF04892"/>
    </source>
</evidence>